<dbReference type="InterPro" id="IPR009057">
    <property type="entry name" value="Homeodomain-like_sf"/>
</dbReference>
<name>A0A1M4V1K9_9THEO</name>
<dbReference type="Pfam" id="PF02311">
    <property type="entry name" value="AraC_binding"/>
    <property type="match status" value="1"/>
</dbReference>
<dbReference type="InterPro" id="IPR018062">
    <property type="entry name" value="HTH_AraC-typ_CS"/>
</dbReference>
<dbReference type="AlphaFoldDB" id="A0A1M4V1K9"/>
<dbReference type="CDD" id="cd06986">
    <property type="entry name" value="cupin_MmsR-like_N"/>
    <property type="match status" value="1"/>
</dbReference>
<evidence type="ECO:0000256" key="2">
    <source>
        <dbReference type="ARBA" id="ARBA00023125"/>
    </source>
</evidence>
<dbReference type="InterPro" id="IPR003313">
    <property type="entry name" value="AraC-bd"/>
</dbReference>
<dbReference type="InterPro" id="IPR037923">
    <property type="entry name" value="HTH-like"/>
</dbReference>
<proteinExistence type="predicted"/>
<dbReference type="PROSITE" id="PS01124">
    <property type="entry name" value="HTH_ARAC_FAMILY_2"/>
    <property type="match status" value="1"/>
</dbReference>
<feature type="domain" description="HTH araC/xylS-type" evidence="4">
    <location>
        <begin position="171"/>
        <end position="269"/>
    </location>
</feature>
<dbReference type="Proteomes" id="UP000184088">
    <property type="component" value="Unassembled WGS sequence"/>
</dbReference>
<dbReference type="EMBL" id="FQVH01000003">
    <property type="protein sequence ID" value="SHE62845.1"/>
    <property type="molecule type" value="Genomic_DNA"/>
</dbReference>
<dbReference type="GO" id="GO:0003700">
    <property type="term" value="F:DNA-binding transcription factor activity"/>
    <property type="evidence" value="ECO:0007669"/>
    <property type="project" value="InterPro"/>
</dbReference>
<organism evidence="5 6">
    <name type="scientific">Caldanaerobius fijiensis DSM 17918</name>
    <dbReference type="NCBI Taxonomy" id="1121256"/>
    <lineage>
        <taxon>Bacteria</taxon>
        <taxon>Bacillati</taxon>
        <taxon>Bacillota</taxon>
        <taxon>Clostridia</taxon>
        <taxon>Thermoanaerobacterales</taxon>
        <taxon>Thermoanaerobacteraceae</taxon>
        <taxon>Caldanaerobius</taxon>
    </lineage>
</organism>
<dbReference type="InterPro" id="IPR018060">
    <property type="entry name" value="HTH_AraC"/>
</dbReference>
<dbReference type="SUPFAM" id="SSF46689">
    <property type="entry name" value="Homeodomain-like"/>
    <property type="match status" value="2"/>
</dbReference>
<dbReference type="GO" id="GO:0043565">
    <property type="term" value="F:sequence-specific DNA binding"/>
    <property type="evidence" value="ECO:0007669"/>
    <property type="project" value="InterPro"/>
</dbReference>
<dbReference type="SUPFAM" id="SSF51215">
    <property type="entry name" value="Regulatory protein AraC"/>
    <property type="match status" value="1"/>
</dbReference>
<evidence type="ECO:0000313" key="5">
    <source>
        <dbReference type="EMBL" id="SHE62845.1"/>
    </source>
</evidence>
<gene>
    <name evidence="5" type="ORF">SAMN02746089_00556</name>
</gene>
<keyword evidence="6" id="KW-1185">Reference proteome</keyword>
<dbReference type="Pfam" id="PF12833">
    <property type="entry name" value="HTH_18"/>
    <property type="match status" value="1"/>
</dbReference>
<dbReference type="SMART" id="SM00342">
    <property type="entry name" value="HTH_ARAC"/>
    <property type="match status" value="1"/>
</dbReference>
<protein>
    <submittedName>
        <fullName evidence="5">AraC-type DNA-binding protein</fullName>
    </submittedName>
</protein>
<evidence type="ECO:0000313" key="6">
    <source>
        <dbReference type="Proteomes" id="UP000184088"/>
    </source>
</evidence>
<evidence type="ECO:0000256" key="1">
    <source>
        <dbReference type="ARBA" id="ARBA00023015"/>
    </source>
</evidence>
<dbReference type="InterPro" id="IPR020449">
    <property type="entry name" value="Tscrpt_reg_AraC-type_HTH"/>
</dbReference>
<dbReference type="PANTHER" id="PTHR43280">
    <property type="entry name" value="ARAC-FAMILY TRANSCRIPTIONAL REGULATOR"/>
    <property type="match status" value="1"/>
</dbReference>
<dbReference type="PANTHER" id="PTHR43280:SF2">
    <property type="entry name" value="HTH-TYPE TRANSCRIPTIONAL REGULATOR EXSA"/>
    <property type="match status" value="1"/>
</dbReference>
<evidence type="ECO:0000259" key="4">
    <source>
        <dbReference type="PROSITE" id="PS01124"/>
    </source>
</evidence>
<dbReference type="PROSITE" id="PS00041">
    <property type="entry name" value="HTH_ARAC_FAMILY_1"/>
    <property type="match status" value="1"/>
</dbReference>
<evidence type="ECO:0000256" key="3">
    <source>
        <dbReference type="ARBA" id="ARBA00023163"/>
    </source>
</evidence>
<dbReference type="Gene3D" id="1.10.10.60">
    <property type="entry name" value="Homeodomain-like"/>
    <property type="match status" value="2"/>
</dbReference>
<dbReference type="RefSeq" id="WP_073341580.1">
    <property type="nucleotide sequence ID" value="NZ_FQVH01000003.1"/>
</dbReference>
<keyword evidence="1" id="KW-0805">Transcription regulation</keyword>
<keyword evidence="3" id="KW-0804">Transcription</keyword>
<dbReference type="OrthoDB" id="9813413at2"/>
<reference evidence="5 6" key="1">
    <citation type="submission" date="2016-11" db="EMBL/GenBank/DDBJ databases">
        <authorList>
            <person name="Jaros S."/>
            <person name="Januszkiewicz K."/>
            <person name="Wedrychowicz H."/>
        </authorList>
    </citation>
    <scope>NUCLEOTIDE SEQUENCE [LARGE SCALE GENOMIC DNA]</scope>
    <source>
        <strain evidence="5 6">DSM 17918</strain>
    </source>
</reference>
<dbReference type="PRINTS" id="PR00032">
    <property type="entry name" value="HTHARAC"/>
</dbReference>
<accession>A0A1M4V1K9</accession>
<dbReference type="Gene3D" id="2.60.120.280">
    <property type="entry name" value="Regulatory protein AraC"/>
    <property type="match status" value="1"/>
</dbReference>
<dbReference type="STRING" id="1121256.SAMN02746089_00556"/>
<keyword evidence="2 5" id="KW-0238">DNA-binding</keyword>
<sequence length="270" mass="31536">MYDFHTNLREGIDLCVYHCGMEECEPGHSYGPAVRDHFLIHYILDGQGKFHIDGKVYTLHKNQGFLICPDIVTYYEADRENPWTYTWVGFQGIKAEMYLKYAGLTRENPIFTYDKGDYVKECFSKMIDASKLKRGGEIRLQGLLYLFLSELIETADGYAEAGEKQQEVYIRKAIQYIEMNYSRDISVMELARHIGLDRSYLCSLFKEYLKVSPREYLIKYRMDKACDLMKNPSLSISDVARSVGYSDPLGFSKMFKKVKGCSPKKYRRRY</sequence>